<feature type="signal peptide" evidence="1">
    <location>
        <begin position="1"/>
        <end position="25"/>
    </location>
</feature>
<dbReference type="Proteomes" id="UP000326565">
    <property type="component" value="Unassembled WGS sequence"/>
</dbReference>
<sequence length="364" mass="39884">MVKLIQFRFTLHLPLLLALASLSFAVVDKWTPESFNWSALDPGPRESRQGLYLNHNGTSAHINALATTNLTGVRIVDDGSTVLVAPWLIGLAWHTFNLALTGAGLTNNIFYCVTGLLSTIIGGGGEVSAAKKFLQNKGYLGVAANAWMQSGLEQIDMHVFGRVLDGVDMTPQKAHNYFVHKALRSLSVDDEVDIVGYAPDSHKLARRGSSVHPLAPMIRFNHHKYGPMELTSRDTGDNGVHFTISYAGHPTHHASQEKRDEFFRHERLDQHLMEARFDSEASVADPGDISFKGAEAFGKIEKQVKCFAGTEWNEGNVLSVQMYDQANKATFGFASIGIFPDDSVDSGLKDFEPRGLPLTGGQDC</sequence>
<accession>A0A5N5WPH6</accession>
<reference evidence="2 3" key="1">
    <citation type="submission" date="2019-04" db="EMBL/GenBank/DDBJ databases">
        <title>Friends and foes A comparative genomics study of 23 Aspergillus species from section Flavi.</title>
        <authorList>
            <consortium name="DOE Joint Genome Institute"/>
            <person name="Kjaerbolling I."/>
            <person name="Vesth T."/>
            <person name="Frisvad J.C."/>
            <person name="Nybo J.L."/>
            <person name="Theobald S."/>
            <person name="Kildgaard S."/>
            <person name="Isbrandt T."/>
            <person name="Kuo A."/>
            <person name="Sato A."/>
            <person name="Lyhne E.K."/>
            <person name="Kogle M.E."/>
            <person name="Wiebenga A."/>
            <person name="Kun R.S."/>
            <person name="Lubbers R.J."/>
            <person name="Makela M.R."/>
            <person name="Barry K."/>
            <person name="Chovatia M."/>
            <person name="Clum A."/>
            <person name="Daum C."/>
            <person name="Haridas S."/>
            <person name="He G."/>
            <person name="LaButti K."/>
            <person name="Lipzen A."/>
            <person name="Mondo S."/>
            <person name="Riley R."/>
            <person name="Salamov A."/>
            <person name="Simmons B.A."/>
            <person name="Magnuson J.K."/>
            <person name="Henrissat B."/>
            <person name="Mortensen U.H."/>
            <person name="Larsen T.O."/>
            <person name="Devries R.P."/>
            <person name="Grigoriev I.V."/>
            <person name="Machida M."/>
            <person name="Baker S.E."/>
            <person name="Andersen M.R."/>
        </authorList>
    </citation>
    <scope>NUCLEOTIDE SEQUENCE [LARGE SCALE GENOMIC DNA]</scope>
    <source>
        <strain evidence="2 3">CBS 151.66</strain>
    </source>
</reference>
<name>A0A5N5WPH6_9EURO</name>
<gene>
    <name evidence="2" type="ORF">BDV29DRAFT_161203</name>
</gene>
<dbReference type="OrthoDB" id="2820380at2759"/>
<dbReference type="AlphaFoldDB" id="A0A5N5WPH6"/>
<feature type="chain" id="PRO_5024787831" evidence="1">
    <location>
        <begin position="26"/>
        <end position="364"/>
    </location>
</feature>
<evidence type="ECO:0000256" key="1">
    <source>
        <dbReference type="SAM" id="SignalP"/>
    </source>
</evidence>
<evidence type="ECO:0000313" key="3">
    <source>
        <dbReference type="Proteomes" id="UP000326565"/>
    </source>
</evidence>
<evidence type="ECO:0000313" key="2">
    <source>
        <dbReference type="EMBL" id="KAB8069685.1"/>
    </source>
</evidence>
<keyword evidence="3" id="KW-1185">Reference proteome</keyword>
<protein>
    <submittedName>
        <fullName evidence="2">Uncharacterized protein</fullName>
    </submittedName>
</protein>
<organism evidence="2 3">
    <name type="scientific">Aspergillus leporis</name>
    <dbReference type="NCBI Taxonomy" id="41062"/>
    <lineage>
        <taxon>Eukaryota</taxon>
        <taxon>Fungi</taxon>
        <taxon>Dikarya</taxon>
        <taxon>Ascomycota</taxon>
        <taxon>Pezizomycotina</taxon>
        <taxon>Eurotiomycetes</taxon>
        <taxon>Eurotiomycetidae</taxon>
        <taxon>Eurotiales</taxon>
        <taxon>Aspergillaceae</taxon>
        <taxon>Aspergillus</taxon>
        <taxon>Aspergillus subgen. Circumdati</taxon>
    </lineage>
</organism>
<keyword evidence="1" id="KW-0732">Signal</keyword>
<dbReference type="EMBL" id="ML732331">
    <property type="protein sequence ID" value="KAB8069685.1"/>
    <property type="molecule type" value="Genomic_DNA"/>
</dbReference>
<proteinExistence type="predicted"/>